<dbReference type="AlphaFoldDB" id="A0A8D8XIM6"/>
<evidence type="ECO:0000313" key="3">
    <source>
        <dbReference type="EMBL" id="CAG6696858.1"/>
    </source>
</evidence>
<evidence type="ECO:0000256" key="2">
    <source>
        <dbReference type="SAM" id="Phobius"/>
    </source>
</evidence>
<proteinExistence type="predicted"/>
<feature type="transmembrane region" description="Helical" evidence="2">
    <location>
        <begin position="25"/>
        <end position="45"/>
    </location>
</feature>
<feature type="region of interest" description="Disordered" evidence="1">
    <location>
        <begin position="90"/>
        <end position="110"/>
    </location>
</feature>
<keyword evidence="2" id="KW-1133">Transmembrane helix</keyword>
<protein>
    <submittedName>
        <fullName evidence="3">Uncharacterized protein</fullName>
    </submittedName>
</protein>
<name>A0A8D8XIM6_9HEMI</name>
<reference evidence="3" key="1">
    <citation type="submission" date="2021-05" db="EMBL/GenBank/DDBJ databases">
        <authorList>
            <person name="Alioto T."/>
            <person name="Alioto T."/>
            <person name="Gomez Garrido J."/>
        </authorList>
    </citation>
    <scope>NUCLEOTIDE SEQUENCE</scope>
</reference>
<keyword evidence="2" id="KW-0472">Membrane</keyword>
<evidence type="ECO:0000256" key="1">
    <source>
        <dbReference type="SAM" id="MobiDB-lite"/>
    </source>
</evidence>
<organism evidence="3">
    <name type="scientific">Cacopsylla melanoneura</name>
    <dbReference type="NCBI Taxonomy" id="428564"/>
    <lineage>
        <taxon>Eukaryota</taxon>
        <taxon>Metazoa</taxon>
        <taxon>Ecdysozoa</taxon>
        <taxon>Arthropoda</taxon>
        <taxon>Hexapoda</taxon>
        <taxon>Insecta</taxon>
        <taxon>Pterygota</taxon>
        <taxon>Neoptera</taxon>
        <taxon>Paraneoptera</taxon>
        <taxon>Hemiptera</taxon>
        <taxon>Sternorrhyncha</taxon>
        <taxon>Psylloidea</taxon>
        <taxon>Psyllidae</taxon>
        <taxon>Psyllinae</taxon>
        <taxon>Cacopsylla</taxon>
    </lineage>
</organism>
<dbReference type="EMBL" id="HBUF01330436">
    <property type="protein sequence ID" value="CAG6696858.1"/>
    <property type="molecule type" value="Transcribed_RNA"/>
</dbReference>
<sequence length="110" mass="12829">MLLLLSVTVTKLSYLHISIQEEYTVMAYVIICSSSSNGFTYFLLLPRQLKGRERKRGKAPVYLFVRKKVLKGKKFEKVLESEAQFEINKERDVGKKRTENKPLKKNMEAE</sequence>
<keyword evidence="2" id="KW-0812">Transmembrane</keyword>
<accession>A0A8D8XIM6</accession>